<protein>
    <submittedName>
        <fullName evidence="7">Signal peptide peptidase protease IV</fullName>
        <ecNumber evidence="7">3.4.21.-</ecNumber>
    </submittedName>
</protein>
<evidence type="ECO:0000313" key="8">
    <source>
        <dbReference type="Proteomes" id="UP000194265"/>
    </source>
</evidence>
<dbReference type="GO" id="GO:0006508">
    <property type="term" value="P:proteolysis"/>
    <property type="evidence" value="ECO:0007669"/>
    <property type="project" value="UniProtKB-KW"/>
</dbReference>
<dbReference type="RefSeq" id="WP_086248683.1">
    <property type="nucleotide sequence ID" value="NZ_CP018791.1"/>
</dbReference>
<reference evidence="7 8" key="1">
    <citation type="journal article" date="2017" name="Genome Biol. Evol.">
        <title>Comparative Genomic Analysis Identifies a Campylobacter Clade Deficient in Selenium Metabolism.</title>
        <authorList>
            <person name="Miller W.G."/>
            <person name="Yee E."/>
            <person name="Lopes B.S."/>
            <person name="Chapman M.H."/>
            <person name="Huynh S."/>
            <person name="Bono J.L."/>
            <person name="Parker C.T."/>
            <person name="Strachan N.J.C."/>
            <person name="Forbes K.J."/>
        </authorList>
    </citation>
    <scope>NUCLEOTIDE SEQUENCE [LARGE SCALE GENOMIC DNA]</scope>
    <source>
        <strain evidence="7 8">RM8964</strain>
    </source>
</reference>
<evidence type="ECO:0000256" key="4">
    <source>
        <dbReference type="ARBA" id="ARBA00022825"/>
    </source>
</evidence>
<feature type="transmembrane region" description="Helical" evidence="5">
    <location>
        <begin position="21"/>
        <end position="39"/>
    </location>
</feature>
<dbReference type="PANTHER" id="PTHR42987">
    <property type="entry name" value="PEPTIDASE S49"/>
    <property type="match status" value="1"/>
</dbReference>
<organism evidence="7 8">
    <name type="scientific">Campylobacter vicugnae</name>
    <dbReference type="NCBI Taxonomy" id="1660076"/>
    <lineage>
        <taxon>Bacteria</taxon>
        <taxon>Pseudomonadati</taxon>
        <taxon>Campylobacterota</taxon>
        <taxon>Epsilonproteobacteria</taxon>
        <taxon>Campylobacterales</taxon>
        <taxon>Campylobacteraceae</taxon>
        <taxon>Campylobacter</taxon>
    </lineage>
</organism>
<keyword evidence="2 7" id="KW-0645">Protease</keyword>
<sequence>MQLLKSIFTPIKGIFKFINEYFKSMIFILILLIIVANSSDKSGANLMEINLNGAIIDDKEMLAQIELAKDPSIKGVLININSPGGDMSSSVAISDAIASLKGHKPVIAYASGTMASGSYYAAINADKIYANRASFIGSIGVIIQTPNLEELSKKLGITAQVIKAGKFKEAGTFTRSWNSDEKAALQSLVNDSYNLFITDVAKARNLDLNSSQEWANARVFLANKALELGLIDGIMSYHEAKKELENLSNVTVSIWYETPAVQKFINNISKQSINLLISTLNQKSILWQW</sequence>
<dbReference type="InterPro" id="IPR047272">
    <property type="entry name" value="S49_SppA_C"/>
</dbReference>
<proteinExistence type="inferred from homology"/>
<feature type="domain" description="Peptidase S49" evidence="6">
    <location>
        <begin position="100"/>
        <end position="250"/>
    </location>
</feature>
<evidence type="ECO:0000256" key="5">
    <source>
        <dbReference type="SAM" id="Phobius"/>
    </source>
</evidence>
<evidence type="ECO:0000256" key="1">
    <source>
        <dbReference type="ARBA" id="ARBA00008683"/>
    </source>
</evidence>
<keyword evidence="3 7" id="KW-0378">Hydrolase</keyword>
<dbReference type="SUPFAM" id="SSF52096">
    <property type="entry name" value="ClpP/crotonase"/>
    <property type="match status" value="1"/>
</dbReference>
<keyword evidence="5" id="KW-0812">Transmembrane</keyword>
<dbReference type="CDD" id="cd07023">
    <property type="entry name" value="S49_Sppa_N_C"/>
    <property type="match status" value="1"/>
</dbReference>
<evidence type="ECO:0000256" key="3">
    <source>
        <dbReference type="ARBA" id="ARBA00022801"/>
    </source>
</evidence>
<dbReference type="PANTHER" id="PTHR42987:SF7">
    <property type="entry name" value="SIGNAL PEPTIDE PEPTIDASE SPPA-RELATED"/>
    <property type="match status" value="1"/>
</dbReference>
<evidence type="ECO:0000313" key="7">
    <source>
        <dbReference type="EMBL" id="ARR01733.1"/>
    </source>
</evidence>
<evidence type="ECO:0000256" key="2">
    <source>
        <dbReference type="ARBA" id="ARBA00022670"/>
    </source>
</evidence>
<dbReference type="AlphaFoldDB" id="A0A1X9SZS5"/>
<gene>
    <name evidence="7" type="primary">sppA</name>
    <name evidence="7" type="ORF">CVIC8964_0297</name>
</gene>
<dbReference type="Pfam" id="PF01343">
    <property type="entry name" value="Peptidase_S49"/>
    <property type="match status" value="1"/>
</dbReference>
<dbReference type="GO" id="GO:0008236">
    <property type="term" value="F:serine-type peptidase activity"/>
    <property type="evidence" value="ECO:0007669"/>
    <property type="project" value="UniProtKB-KW"/>
</dbReference>
<dbReference type="InterPro" id="IPR029045">
    <property type="entry name" value="ClpP/crotonase-like_dom_sf"/>
</dbReference>
<dbReference type="Proteomes" id="UP000194265">
    <property type="component" value="Chromosome"/>
</dbReference>
<dbReference type="InterPro" id="IPR004635">
    <property type="entry name" value="Pept_S49_SppA"/>
</dbReference>
<dbReference type="NCBIfam" id="TIGR00706">
    <property type="entry name" value="SppA_dom"/>
    <property type="match status" value="1"/>
</dbReference>
<dbReference type="Gene3D" id="3.90.226.10">
    <property type="entry name" value="2-enoyl-CoA Hydratase, Chain A, domain 1"/>
    <property type="match status" value="1"/>
</dbReference>
<comment type="similarity">
    <text evidence="1">Belongs to the peptidase S49 family.</text>
</comment>
<keyword evidence="5" id="KW-0472">Membrane</keyword>
<evidence type="ECO:0000259" key="6">
    <source>
        <dbReference type="Pfam" id="PF01343"/>
    </source>
</evidence>
<dbReference type="Gene3D" id="6.20.330.10">
    <property type="match status" value="1"/>
</dbReference>
<keyword evidence="4" id="KW-0720">Serine protease</keyword>
<dbReference type="InterPro" id="IPR002142">
    <property type="entry name" value="Peptidase_S49"/>
</dbReference>
<accession>A0A1X9SZS5</accession>
<dbReference type="EMBL" id="CP018791">
    <property type="protein sequence ID" value="ARR01733.1"/>
    <property type="molecule type" value="Genomic_DNA"/>
</dbReference>
<dbReference type="OrthoDB" id="9764363at2"/>
<name>A0A1X9SZS5_9BACT</name>
<keyword evidence="5" id="KW-1133">Transmembrane helix</keyword>
<dbReference type="EC" id="3.4.21.-" evidence="7"/>
<dbReference type="STRING" id="1660074.CVIC8964_0297"/>